<evidence type="ECO:0000313" key="2">
    <source>
        <dbReference type="Proteomes" id="UP000277294"/>
    </source>
</evidence>
<evidence type="ECO:0000313" key="1">
    <source>
        <dbReference type="EMBL" id="VCU71893.1"/>
    </source>
</evidence>
<protein>
    <submittedName>
        <fullName evidence="1">Uncharacterized protein</fullName>
    </submittedName>
</protein>
<dbReference type="Proteomes" id="UP000277294">
    <property type="component" value="Unassembled WGS sequence"/>
</dbReference>
<dbReference type="AlphaFoldDB" id="A0A3P4B6H8"/>
<accession>A0A3P4B6H8</accession>
<organism evidence="1 2">
    <name type="scientific">Pigmentiphaga humi</name>
    <dbReference type="NCBI Taxonomy" id="2478468"/>
    <lineage>
        <taxon>Bacteria</taxon>
        <taxon>Pseudomonadati</taxon>
        <taxon>Pseudomonadota</taxon>
        <taxon>Betaproteobacteria</taxon>
        <taxon>Burkholderiales</taxon>
        <taxon>Alcaligenaceae</taxon>
        <taxon>Pigmentiphaga</taxon>
    </lineage>
</organism>
<proteinExistence type="predicted"/>
<gene>
    <name evidence="1" type="ORF">PIGHUM_03984</name>
</gene>
<name>A0A3P4B6H8_9BURK</name>
<sequence length="66" mass="7571">MLTIAEVRNAMRVWDDAHTAVHDYFGNNDVLDPNCWMTWQDLIETENMARTQALTAINSYRGQAQG</sequence>
<keyword evidence="2" id="KW-1185">Reference proteome</keyword>
<reference evidence="1 2" key="1">
    <citation type="submission" date="2018-10" db="EMBL/GenBank/DDBJ databases">
        <authorList>
            <person name="Criscuolo A."/>
        </authorList>
    </citation>
    <scope>NUCLEOTIDE SEQUENCE [LARGE SCALE GENOMIC DNA]</scope>
    <source>
        <strain evidence="1">DnA1</strain>
    </source>
</reference>
<dbReference type="EMBL" id="UWPJ01000032">
    <property type="protein sequence ID" value="VCU71893.1"/>
    <property type="molecule type" value="Genomic_DNA"/>
</dbReference>